<sequence>MSLQLESYFNSSNSNNTLLYAVIIAIIFFVFILPILEKKHLEEEMVVKENMESLKNSKKIRKLDTNKCSTDCCNHTQWPVPHMPNKKPSKYIGSNLMCNGNGGGCLCVTKEDKDYLSKRGKNFLPCTK</sequence>
<feature type="transmembrane region" description="Helical" evidence="1">
    <location>
        <begin position="17"/>
        <end position="36"/>
    </location>
</feature>
<accession>A0A6C0IU26</accession>
<organism evidence="2">
    <name type="scientific">viral metagenome</name>
    <dbReference type="NCBI Taxonomy" id="1070528"/>
    <lineage>
        <taxon>unclassified sequences</taxon>
        <taxon>metagenomes</taxon>
        <taxon>organismal metagenomes</taxon>
    </lineage>
</organism>
<keyword evidence="1" id="KW-0812">Transmembrane</keyword>
<reference evidence="2" key="1">
    <citation type="journal article" date="2020" name="Nature">
        <title>Giant virus diversity and host interactions through global metagenomics.</title>
        <authorList>
            <person name="Schulz F."/>
            <person name="Roux S."/>
            <person name="Paez-Espino D."/>
            <person name="Jungbluth S."/>
            <person name="Walsh D.A."/>
            <person name="Denef V.J."/>
            <person name="McMahon K.D."/>
            <person name="Konstantinidis K.T."/>
            <person name="Eloe-Fadrosh E.A."/>
            <person name="Kyrpides N.C."/>
            <person name="Woyke T."/>
        </authorList>
    </citation>
    <scope>NUCLEOTIDE SEQUENCE</scope>
    <source>
        <strain evidence="2">GVMAG-M-3300024302-11</strain>
    </source>
</reference>
<proteinExistence type="predicted"/>
<protein>
    <submittedName>
        <fullName evidence="2">Uncharacterized protein</fullName>
    </submittedName>
</protein>
<dbReference type="AlphaFoldDB" id="A0A6C0IU26"/>
<evidence type="ECO:0000313" key="2">
    <source>
        <dbReference type="EMBL" id="QHT96572.1"/>
    </source>
</evidence>
<keyword evidence="1" id="KW-0472">Membrane</keyword>
<keyword evidence="1" id="KW-1133">Transmembrane helix</keyword>
<name>A0A6C0IU26_9ZZZZ</name>
<dbReference type="EMBL" id="MN740259">
    <property type="protein sequence ID" value="QHT96572.1"/>
    <property type="molecule type" value="Genomic_DNA"/>
</dbReference>
<evidence type="ECO:0000256" key="1">
    <source>
        <dbReference type="SAM" id="Phobius"/>
    </source>
</evidence>